<dbReference type="Proteomes" id="UP001187531">
    <property type="component" value="Unassembled WGS sequence"/>
</dbReference>
<comment type="caution">
    <text evidence="2">The sequence shown here is derived from an EMBL/GenBank/DDBJ whole genome shotgun (WGS) entry which is preliminary data.</text>
</comment>
<dbReference type="AlphaFoldDB" id="A0AA88I030"/>
<protein>
    <submittedName>
        <fullName evidence="2">Uncharacterized protein</fullName>
    </submittedName>
</protein>
<name>A0AA88I030_ARTSF</name>
<evidence type="ECO:0000256" key="1">
    <source>
        <dbReference type="SAM" id="MobiDB-lite"/>
    </source>
</evidence>
<evidence type="ECO:0000313" key="2">
    <source>
        <dbReference type="EMBL" id="KAK2720413.1"/>
    </source>
</evidence>
<accession>A0AA88I030</accession>
<dbReference type="EMBL" id="JAVRJZ010000007">
    <property type="protein sequence ID" value="KAK2720413.1"/>
    <property type="molecule type" value="Genomic_DNA"/>
</dbReference>
<feature type="compositionally biased region" description="Basic and acidic residues" evidence="1">
    <location>
        <begin position="98"/>
        <end position="110"/>
    </location>
</feature>
<proteinExistence type="predicted"/>
<evidence type="ECO:0000313" key="3">
    <source>
        <dbReference type="Proteomes" id="UP001187531"/>
    </source>
</evidence>
<organism evidence="2 3">
    <name type="scientific">Artemia franciscana</name>
    <name type="common">Brine shrimp</name>
    <name type="synonym">Artemia sanfranciscana</name>
    <dbReference type="NCBI Taxonomy" id="6661"/>
    <lineage>
        <taxon>Eukaryota</taxon>
        <taxon>Metazoa</taxon>
        <taxon>Ecdysozoa</taxon>
        <taxon>Arthropoda</taxon>
        <taxon>Crustacea</taxon>
        <taxon>Branchiopoda</taxon>
        <taxon>Anostraca</taxon>
        <taxon>Artemiidae</taxon>
        <taxon>Artemia</taxon>
    </lineage>
</organism>
<keyword evidence="3" id="KW-1185">Reference proteome</keyword>
<gene>
    <name evidence="2" type="ORF">QYM36_004332</name>
</gene>
<feature type="region of interest" description="Disordered" evidence="1">
    <location>
        <begin position="76"/>
        <end position="110"/>
    </location>
</feature>
<reference evidence="2" key="1">
    <citation type="submission" date="2023-07" db="EMBL/GenBank/DDBJ databases">
        <title>Chromosome-level genome assembly of Artemia franciscana.</title>
        <authorList>
            <person name="Jo E."/>
        </authorList>
    </citation>
    <scope>NUCLEOTIDE SEQUENCE</scope>
    <source>
        <tissue evidence="2">Whole body</tissue>
    </source>
</reference>
<sequence>MQTFLNIMEEYSDMKELELDKKKTFGDEELELHIAADDETKATIESSDEMAMEDEFEGIGKRSMDLAESAIIEAASEEDDDDNDLTVRNPFPEAFLENSKDNEELKNVKG</sequence>